<evidence type="ECO:0000259" key="8">
    <source>
        <dbReference type="PROSITE" id="PS50887"/>
    </source>
</evidence>
<dbReference type="Pfam" id="PF00990">
    <property type="entry name" value="GGDEF"/>
    <property type="match status" value="1"/>
</dbReference>
<dbReference type="Gene3D" id="3.30.450.20">
    <property type="entry name" value="PAS domain"/>
    <property type="match status" value="5"/>
</dbReference>
<evidence type="ECO:0000256" key="2">
    <source>
        <dbReference type="ARBA" id="ARBA00012282"/>
    </source>
</evidence>
<feature type="domain" description="PAC" evidence="6">
    <location>
        <begin position="289"/>
        <end position="341"/>
    </location>
</feature>
<dbReference type="InterPro" id="IPR035919">
    <property type="entry name" value="EAL_sf"/>
</dbReference>
<dbReference type="InterPro" id="IPR000014">
    <property type="entry name" value="PAS"/>
</dbReference>
<dbReference type="Pfam" id="PF00563">
    <property type="entry name" value="EAL"/>
    <property type="match status" value="1"/>
</dbReference>
<dbReference type="SUPFAM" id="SSF141868">
    <property type="entry name" value="EAL domain-like"/>
    <property type="match status" value="1"/>
</dbReference>
<accession>A0AAJ0XGA9</accession>
<reference evidence="9" key="2">
    <citation type="journal article" date="2020" name="Microorganisms">
        <title>Osmotic Adaptation and Compatible Solute Biosynthesis of Phototrophic Bacteria as Revealed from Genome Analyses.</title>
        <authorList>
            <person name="Imhoff J.F."/>
            <person name="Rahn T."/>
            <person name="Kunzel S."/>
            <person name="Keller A."/>
            <person name="Neulinger S.C."/>
        </authorList>
    </citation>
    <scope>NUCLEOTIDE SEQUENCE</scope>
    <source>
        <strain evidence="9">DSM 4395</strain>
    </source>
</reference>
<evidence type="ECO:0000256" key="1">
    <source>
        <dbReference type="ARBA" id="ARBA00001946"/>
    </source>
</evidence>
<feature type="domain" description="GGDEF" evidence="8">
    <location>
        <begin position="751"/>
        <end position="884"/>
    </location>
</feature>
<dbReference type="Pfam" id="PF08447">
    <property type="entry name" value="PAS_3"/>
    <property type="match status" value="2"/>
</dbReference>
<dbReference type="SUPFAM" id="SSF55073">
    <property type="entry name" value="Nucleotide cyclase"/>
    <property type="match status" value="1"/>
</dbReference>
<evidence type="ECO:0000256" key="3">
    <source>
        <dbReference type="ARBA" id="ARBA00022636"/>
    </source>
</evidence>
<dbReference type="Pfam" id="PF13426">
    <property type="entry name" value="PAS_9"/>
    <property type="match status" value="2"/>
</dbReference>
<dbReference type="EC" id="3.1.4.52" evidence="2"/>
<feature type="domain" description="PAC" evidence="6">
    <location>
        <begin position="667"/>
        <end position="719"/>
    </location>
</feature>
<dbReference type="NCBIfam" id="TIGR00254">
    <property type="entry name" value="GGDEF"/>
    <property type="match status" value="1"/>
</dbReference>
<dbReference type="SMART" id="SM00052">
    <property type="entry name" value="EAL"/>
    <property type="match status" value="1"/>
</dbReference>
<keyword evidence="10" id="KW-1185">Reference proteome</keyword>
<keyword evidence="3" id="KW-0973">c-di-GMP</keyword>
<evidence type="ECO:0000259" key="7">
    <source>
        <dbReference type="PROSITE" id="PS50883"/>
    </source>
</evidence>
<feature type="domain" description="EAL" evidence="7">
    <location>
        <begin position="893"/>
        <end position="1147"/>
    </location>
</feature>
<dbReference type="InterPro" id="IPR000700">
    <property type="entry name" value="PAS-assoc_C"/>
</dbReference>
<dbReference type="PROSITE" id="PS50887">
    <property type="entry name" value="GGDEF"/>
    <property type="match status" value="1"/>
</dbReference>
<dbReference type="InterPro" id="IPR043128">
    <property type="entry name" value="Rev_trsase/Diguanyl_cyclase"/>
</dbReference>
<dbReference type="SMART" id="SM00086">
    <property type="entry name" value="PAC"/>
    <property type="match status" value="4"/>
</dbReference>
<dbReference type="CDD" id="cd00130">
    <property type="entry name" value="PAS"/>
    <property type="match status" value="5"/>
</dbReference>
<dbReference type="GO" id="GO:0071732">
    <property type="term" value="P:cellular response to nitric oxide"/>
    <property type="evidence" value="ECO:0007669"/>
    <property type="project" value="UniProtKB-ARBA"/>
</dbReference>
<dbReference type="InterPro" id="IPR001610">
    <property type="entry name" value="PAC"/>
</dbReference>
<dbReference type="InterPro" id="IPR013655">
    <property type="entry name" value="PAS_fold_3"/>
</dbReference>
<dbReference type="CDD" id="cd01948">
    <property type="entry name" value="EAL"/>
    <property type="match status" value="1"/>
</dbReference>
<dbReference type="EMBL" id="NHSF01000063">
    <property type="protein sequence ID" value="MBK5931318.1"/>
    <property type="molecule type" value="Genomic_DNA"/>
</dbReference>
<dbReference type="InterPro" id="IPR029787">
    <property type="entry name" value="Nucleotide_cyclase"/>
</dbReference>
<dbReference type="Gene3D" id="3.20.20.450">
    <property type="entry name" value="EAL domain"/>
    <property type="match status" value="1"/>
</dbReference>
<dbReference type="InterPro" id="IPR001633">
    <property type="entry name" value="EAL_dom"/>
</dbReference>
<gene>
    <name evidence="9" type="ORF">CCR82_12535</name>
</gene>
<proteinExistence type="predicted"/>
<evidence type="ECO:0000259" key="5">
    <source>
        <dbReference type="PROSITE" id="PS50112"/>
    </source>
</evidence>
<evidence type="ECO:0000256" key="4">
    <source>
        <dbReference type="ARBA" id="ARBA00051114"/>
    </source>
</evidence>
<organism evidence="9 10">
    <name type="scientific">Halochromatium salexigens</name>
    <name type="common">Chromatium salexigens</name>
    <dbReference type="NCBI Taxonomy" id="49447"/>
    <lineage>
        <taxon>Bacteria</taxon>
        <taxon>Pseudomonadati</taxon>
        <taxon>Pseudomonadota</taxon>
        <taxon>Gammaproteobacteria</taxon>
        <taxon>Chromatiales</taxon>
        <taxon>Chromatiaceae</taxon>
        <taxon>Halochromatium</taxon>
    </lineage>
</organism>
<reference evidence="9" key="1">
    <citation type="submission" date="2017-05" db="EMBL/GenBank/DDBJ databases">
        <authorList>
            <person name="Imhoff J.F."/>
            <person name="Rahn T."/>
            <person name="Kuenzel S."/>
            <person name="Neulinger S.C."/>
        </authorList>
    </citation>
    <scope>NUCLEOTIDE SEQUENCE</scope>
    <source>
        <strain evidence="9">DSM 4395</strain>
    </source>
</reference>
<dbReference type="Gene3D" id="2.10.70.100">
    <property type="match status" value="1"/>
</dbReference>
<dbReference type="Gene3D" id="3.30.70.270">
    <property type="match status" value="1"/>
</dbReference>
<dbReference type="Pfam" id="PF13188">
    <property type="entry name" value="PAS_8"/>
    <property type="match status" value="1"/>
</dbReference>
<evidence type="ECO:0000259" key="6">
    <source>
        <dbReference type="PROSITE" id="PS50113"/>
    </source>
</evidence>
<name>A0AAJ0XGA9_HALSE</name>
<dbReference type="InterPro" id="IPR052155">
    <property type="entry name" value="Biofilm_reg_signaling"/>
</dbReference>
<feature type="domain" description="PAS" evidence="5">
    <location>
        <begin position="212"/>
        <end position="284"/>
    </location>
</feature>
<evidence type="ECO:0000313" key="9">
    <source>
        <dbReference type="EMBL" id="MBK5931318.1"/>
    </source>
</evidence>
<comment type="catalytic activity">
    <reaction evidence="4">
        <text>3',3'-c-di-GMP + H2O = 5'-phosphoguanylyl(3'-&gt;5')guanosine + H(+)</text>
        <dbReference type="Rhea" id="RHEA:24902"/>
        <dbReference type="ChEBI" id="CHEBI:15377"/>
        <dbReference type="ChEBI" id="CHEBI:15378"/>
        <dbReference type="ChEBI" id="CHEBI:58754"/>
        <dbReference type="ChEBI" id="CHEBI:58805"/>
        <dbReference type="EC" id="3.1.4.52"/>
    </reaction>
    <physiologicalReaction direction="left-to-right" evidence="4">
        <dbReference type="Rhea" id="RHEA:24903"/>
    </physiologicalReaction>
</comment>
<dbReference type="CDD" id="cd01949">
    <property type="entry name" value="GGDEF"/>
    <property type="match status" value="1"/>
</dbReference>
<sequence length="1147" mass="129551">MTDSNDSRPPSSDSEREQLRERALSALREGRFDLAEDLIASGDVNLGVLIENVRIYQAELEIQNEELTRSQAAASSSLERFTALFQSAPIAELVIDRHGLILSANPAASQLFALRDPRVHHHFLLRLINEHDRGGFLDLLRQLTQSQQPQGARPELKFMTTEGHEFFGDLHGARLPDSADGEPRLLCAIVDRTAIVQHQRELRQAYDRLSSTQEAYHVLTEYSPDWDYWISPEGHFVHVSPGCRQVTGYSAQAFLDDPQLLERLLHPEDRATWQTHLMQALTPHADDQHVMRLRLRHRDGQWRWIEHVCRAVIADDGRYLGRRGVNRDVSERHAMEESVRELRNMLVDAERIAKTGAWSWEFDKDLIQVSPGWQRIHGAERTTYSCTELSQTFAHPKDRKRVEAAARKALAKGQGCELEHRIRRASDDSTRWLRTRAEVVKDANGQVTTLRGTGVDITAEIEAQAQLQESEKRFRALFDSAAEGMLVMQHSRFTEVNRTALQMLGYDEAEAVIGKHADELSPPVQPNGEVSKTKVKQLLHQAKGKTLRFEWLHQQRDGTPLPVEVILVPVELEGESAYFVHWLDRTEETKARQRERQASTVFENSAEAIMVTDAEQRVLAVNRAFTKITGYAEAEILGRQPKLLGSGYQDASFFERMWQMIDNTGAWRGEIWNRRKDGESYPARMTITSVRDDHGQLLNYIGIFNDISEAKRSEEELYRLAHNDALTGLPNRTLLRARMEQSLQRAKRDERMLALLFIDLDLFKNVNDSLGHSIGDELLKNVANAIEQEVRKADTVARLGGDEFVILMDGIDDPSTAAHLAERLCQLVSQPFQVADRELRLTASIGVSLFPSDGKSMDSLLSNADLAMYRAKDQGRNTYRFFEAEMTARAMQRLHLETALRGALARNELELLYQPQFELKSGRIFGAEALLRWTHPELGKVSPADFIPIAEEIGLISEIGGWVLEQACLQLNAWERQGFSVKRMAVNVSVQQVERLDLVDEINAILQRTGVAPGRLELEVTESLLMRNVERVVANLNALRELGVTLAIDDFGSGFSSLGYLKRLPISRLKIDKTFIDGVTVDDNDDAIARAIIALGRALGLDVIAEGVETQAQADFLEHEGCHEVQGYLFGRPMPAHALRQLAANGR</sequence>
<dbReference type="InterPro" id="IPR000160">
    <property type="entry name" value="GGDEF_dom"/>
</dbReference>
<feature type="domain" description="PAS" evidence="5">
    <location>
        <begin position="77"/>
        <end position="147"/>
    </location>
</feature>
<dbReference type="PANTHER" id="PTHR44757:SF2">
    <property type="entry name" value="BIOFILM ARCHITECTURE MAINTENANCE PROTEIN MBAA"/>
    <property type="match status" value="1"/>
</dbReference>
<dbReference type="Proteomes" id="UP001296967">
    <property type="component" value="Unassembled WGS sequence"/>
</dbReference>
<dbReference type="NCBIfam" id="TIGR00229">
    <property type="entry name" value="sensory_box"/>
    <property type="match status" value="5"/>
</dbReference>
<dbReference type="RefSeq" id="WP_201246157.1">
    <property type="nucleotide sequence ID" value="NZ_NHSF01000063.1"/>
</dbReference>
<dbReference type="InterPro" id="IPR035965">
    <property type="entry name" value="PAS-like_dom_sf"/>
</dbReference>
<evidence type="ECO:0000313" key="10">
    <source>
        <dbReference type="Proteomes" id="UP001296967"/>
    </source>
</evidence>
<dbReference type="FunFam" id="3.20.20.450:FF:000001">
    <property type="entry name" value="Cyclic di-GMP phosphodiesterase yahA"/>
    <property type="match status" value="1"/>
</dbReference>
<dbReference type="PROSITE" id="PS50883">
    <property type="entry name" value="EAL"/>
    <property type="match status" value="1"/>
</dbReference>
<dbReference type="PANTHER" id="PTHR44757">
    <property type="entry name" value="DIGUANYLATE CYCLASE DGCP"/>
    <property type="match status" value="1"/>
</dbReference>
<feature type="domain" description="PAC" evidence="6">
    <location>
        <begin position="416"/>
        <end position="469"/>
    </location>
</feature>
<dbReference type="SMART" id="SM00091">
    <property type="entry name" value="PAS"/>
    <property type="match status" value="5"/>
</dbReference>
<dbReference type="AlphaFoldDB" id="A0AAJ0XGA9"/>
<feature type="domain" description="PAS" evidence="5">
    <location>
        <begin position="594"/>
        <end position="640"/>
    </location>
</feature>
<protein>
    <recommendedName>
        <fullName evidence="2">cyclic-guanylate-specific phosphodiesterase</fullName>
        <ecNumber evidence="2">3.1.4.52</ecNumber>
    </recommendedName>
</protein>
<dbReference type="SMART" id="SM00267">
    <property type="entry name" value="GGDEF"/>
    <property type="match status" value="1"/>
</dbReference>
<comment type="caution">
    <text evidence="9">The sequence shown here is derived from an EMBL/GenBank/DDBJ whole genome shotgun (WGS) entry which is preliminary data.</text>
</comment>
<dbReference type="PROSITE" id="PS50113">
    <property type="entry name" value="PAC"/>
    <property type="match status" value="3"/>
</dbReference>
<dbReference type="GO" id="GO:0071111">
    <property type="term" value="F:cyclic-guanylate-specific phosphodiesterase activity"/>
    <property type="evidence" value="ECO:0007669"/>
    <property type="project" value="UniProtKB-EC"/>
</dbReference>
<dbReference type="PROSITE" id="PS50112">
    <property type="entry name" value="PAS"/>
    <property type="match status" value="3"/>
</dbReference>
<dbReference type="SUPFAM" id="SSF55785">
    <property type="entry name" value="PYP-like sensor domain (PAS domain)"/>
    <property type="match status" value="5"/>
</dbReference>
<dbReference type="FunFam" id="3.30.70.270:FF:000001">
    <property type="entry name" value="Diguanylate cyclase domain protein"/>
    <property type="match status" value="1"/>
</dbReference>
<comment type="cofactor">
    <cofactor evidence="1">
        <name>Mg(2+)</name>
        <dbReference type="ChEBI" id="CHEBI:18420"/>
    </cofactor>
</comment>